<feature type="compositionally biased region" description="Polar residues" evidence="1">
    <location>
        <begin position="46"/>
        <end position="55"/>
    </location>
</feature>
<evidence type="ECO:0000256" key="1">
    <source>
        <dbReference type="SAM" id="MobiDB-lite"/>
    </source>
</evidence>
<dbReference type="KEGG" id="pbl:PAAG_12176"/>
<evidence type="ECO:0000313" key="2">
    <source>
        <dbReference type="EMBL" id="KGQ01138.1"/>
    </source>
</evidence>
<dbReference type="AlphaFoldDB" id="A0A0A2V0X5"/>
<feature type="region of interest" description="Disordered" evidence="1">
    <location>
        <begin position="26"/>
        <end position="55"/>
    </location>
</feature>
<accession>A0A0A2V0X5</accession>
<dbReference type="VEuPathDB" id="FungiDB:PAAG_12176"/>
<dbReference type="Proteomes" id="UP000002059">
    <property type="component" value="Partially assembled WGS sequence"/>
</dbReference>
<gene>
    <name evidence="2" type="ORF">PAAG_12176</name>
</gene>
<dbReference type="EMBL" id="KN294008">
    <property type="protein sequence ID" value="KGQ01138.1"/>
    <property type="molecule type" value="Genomic_DNA"/>
</dbReference>
<dbReference type="RefSeq" id="XP_015702690.1">
    <property type="nucleotide sequence ID" value="XM_015847699.1"/>
</dbReference>
<proteinExistence type="predicted"/>
<name>A0A0A2V0X5_PARBA</name>
<organism evidence="2 3">
    <name type="scientific">Paracoccidioides lutzii (strain ATCC MYA-826 / Pb01)</name>
    <name type="common">Paracoccidioides brasiliensis</name>
    <dbReference type="NCBI Taxonomy" id="502779"/>
    <lineage>
        <taxon>Eukaryota</taxon>
        <taxon>Fungi</taxon>
        <taxon>Dikarya</taxon>
        <taxon>Ascomycota</taxon>
        <taxon>Pezizomycotina</taxon>
        <taxon>Eurotiomycetes</taxon>
        <taxon>Eurotiomycetidae</taxon>
        <taxon>Onygenales</taxon>
        <taxon>Ajellomycetaceae</taxon>
        <taxon>Paracoccidioides</taxon>
    </lineage>
</organism>
<sequence length="97" mass="11049">MNNNWMTLMVNLRSGGIPDLTEEYMSKRRQNQGSENRTLENRTSEPTDSLPTSITVCRSAPGAFEINKMILKESDKSNNTYKNLVDEMLENMIDSSD</sequence>
<protein>
    <submittedName>
        <fullName evidence="2">Uncharacterized protein</fullName>
    </submittedName>
</protein>
<keyword evidence="3" id="KW-1185">Reference proteome</keyword>
<reference evidence="2 3" key="1">
    <citation type="journal article" date="2011" name="PLoS Genet.">
        <title>Comparative genomic analysis of human fungal pathogens causing paracoccidioidomycosis.</title>
        <authorList>
            <person name="Desjardins C.A."/>
            <person name="Champion M.D."/>
            <person name="Holder J.W."/>
            <person name="Muszewska A."/>
            <person name="Goldberg J."/>
            <person name="Bailao A.M."/>
            <person name="Brigido M.M."/>
            <person name="Ferreira M.E."/>
            <person name="Garcia A.M."/>
            <person name="Grynberg M."/>
            <person name="Gujja S."/>
            <person name="Heiman D.I."/>
            <person name="Henn M.R."/>
            <person name="Kodira C.D."/>
            <person name="Leon-Narvaez H."/>
            <person name="Longo L.V."/>
            <person name="Ma L.J."/>
            <person name="Malavazi I."/>
            <person name="Matsuo A.L."/>
            <person name="Morais F.V."/>
            <person name="Pereira M."/>
            <person name="Rodriguez-Brito S."/>
            <person name="Sakthikumar S."/>
            <person name="Salem-Izacc S.M."/>
            <person name="Sykes S.M."/>
            <person name="Teixeira M.M."/>
            <person name="Vallejo M.C."/>
            <person name="Walter M.E."/>
            <person name="Yandava C."/>
            <person name="Young S."/>
            <person name="Zeng Q."/>
            <person name="Zucker J."/>
            <person name="Felipe M.S."/>
            <person name="Goldman G.H."/>
            <person name="Haas B.J."/>
            <person name="McEwen J.G."/>
            <person name="Nino-Vega G."/>
            <person name="Puccia R."/>
            <person name="San-Blas G."/>
            <person name="Soares C.M."/>
            <person name="Birren B.W."/>
            <person name="Cuomo C.A."/>
        </authorList>
    </citation>
    <scope>NUCLEOTIDE SEQUENCE [LARGE SCALE GENOMIC DNA]</scope>
    <source>
        <strain evidence="3">ATCC MYA-826 / Pb01</strain>
    </source>
</reference>
<evidence type="ECO:0000313" key="3">
    <source>
        <dbReference type="Proteomes" id="UP000002059"/>
    </source>
</evidence>
<dbReference type="OrthoDB" id="4187480at2759"/>
<dbReference type="HOGENOM" id="CLU_2468728_0_0_1"/>
<dbReference type="GeneID" id="26970916"/>